<keyword evidence="6 7" id="KW-0472">Membrane</keyword>
<dbReference type="RefSeq" id="WP_126197886.1">
    <property type="nucleotide sequence ID" value="NZ_CP085954.1"/>
</dbReference>
<dbReference type="OrthoDB" id="92598at2"/>
<name>A0A3P8L5C5_TSUPA</name>
<evidence type="ECO:0000256" key="2">
    <source>
        <dbReference type="ARBA" id="ARBA00022448"/>
    </source>
</evidence>
<dbReference type="GO" id="GO:0043190">
    <property type="term" value="C:ATP-binding cassette (ABC) transporter complex"/>
    <property type="evidence" value="ECO:0007669"/>
    <property type="project" value="InterPro"/>
</dbReference>
<feature type="transmembrane region" description="Helical" evidence="7">
    <location>
        <begin position="227"/>
        <end position="247"/>
    </location>
</feature>
<accession>A0A3P8L5C5</accession>
<dbReference type="EMBL" id="LR131273">
    <property type="protein sequence ID" value="VDR40875.1"/>
    <property type="molecule type" value="Genomic_DNA"/>
</dbReference>
<evidence type="ECO:0000256" key="4">
    <source>
        <dbReference type="ARBA" id="ARBA00022692"/>
    </source>
</evidence>
<protein>
    <submittedName>
        <fullName evidence="9">Inner membrane amino-acid ABC transporter permease protein yecS</fullName>
    </submittedName>
</protein>
<dbReference type="GO" id="GO:0022857">
    <property type="term" value="F:transmembrane transporter activity"/>
    <property type="evidence" value="ECO:0007669"/>
    <property type="project" value="InterPro"/>
</dbReference>
<sequence length="307" mass="32957">MTLALTRPQQATSDPDLAVLADLPVRHRVQWGRWLAVAVAVVLFAQLVASAVTNPRYDWPTFGAYLFSPTVLEALWFTVQLTAIGAVLGFLLGGVLALARLSGNRVLAAFSFGFVWLFRSVPLIVQILFWGYLGALYPTIGLGIPFGPTFVDAPTKDLLSPYTAAVIGIVLHQAAYGSEIVRAGILGVSPGQHDAARALGIPPAAHLLRITLPQALRTIVPPAANEVIGLLKGTTAVFILALPDLFYQVQVIYGRNGRIIPLLLVAVAWYAVLTTVLSIGQHYLEKRLARGYGATKSARTTTKETPA</sequence>
<dbReference type="PANTHER" id="PTHR30614">
    <property type="entry name" value="MEMBRANE COMPONENT OF AMINO ACID ABC TRANSPORTER"/>
    <property type="match status" value="1"/>
</dbReference>
<evidence type="ECO:0000313" key="9">
    <source>
        <dbReference type="EMBL" id="VDR40875.1"/>
    </source>
</evidence>
<dbReference type="Gene3D" id="1.10.3720.10">
    <property type="entry name" value="MetI-like"/>
    <property type="match status" value="1"/>
</dbReference>
<keyword evidence="4 7" id="KW-0812">Transmembrane</keyword>
<dbReference type="PANTHER" id="PTHR30614:SF1">
    <property type="entry name" value="GLUTAMATE_ASPARTATE IMPORT PERMEASE PROTEIN GLTK"/>
    <property type="match status" value="1"/>
</dbReference>
<feature type="transmembrane region" description="Helical" evidence="7">
    <location>
        <begin position="34"/>
        <end position="54"/>
    </location>
</feature>
<comment type="subcellular location">
    <subcellularLocation>
        <location evidence="1 7">Cell membrane</location>
        <topology evidence="1 7">Multi-pass membrane protein</topology>
    </subcellularLocation>
</comment>
<evidence type="ECO:0000313" key="10">
    <source>
        <dbReference type="Proteomes" id="UP000271626"/>
    </source>
</evidence>
<feature type="transmembrane region" description="Helical" evidence="7">
    <location>
        <begin position="74"/>
        <end position="99"/>
    </location>
</feature>
<gene>
    <name evidence="9" type="primary">yecS</name>
    <name evidence="9" type="ORF">NCTC10741_04039</name>
</gene>
<evidence type="ECO:0000256" key="6">
    <source>
        <dbReference type="ARBA" id="ARBA00023136"/>
    </source>
</evidence>
<keyword evidence="5 7" id="KW-1133">Transmembrane helix</keyword>
<comment type="similarity">
    <text evidence="7">Belongs to the binding-protein-dependent transport system permease family.</text>
</comment>
<evidence type="ECO:0000256" key="1">
    <source>
        <dbReference type="ARBA" id="ARBA00004651"/>
    </source>
</evidence>
<dbReference type="AlphaFoldDB" id="A0A3P8L5C5"/>
<feature type="transmembrane region" description="Helical" evidence="7">
    <location>
        <begin position="259"/>
        <end position="280"/>
    </location>
</feature>
<evidence type="ECO:0000256" key="3">
    <source>
        <dbReference type="ARBA" id="ARBA00022475"/>
    </source>
</evidence>
<dbReference type="CDD" id="cd06261">
    <property type="entry name" value="TM_PBP2"/>
    <property type="match status" value="1"/>
</dbReference>
<dbReference type="PROSITE" id="PS50928">
    <property type="entry name" value="ABC_TM1"/>
    <property type="match status" value="1"/>
</dbReference>
<dbReference type="GO" id="GO:0006865">
    <property type="term" value="P:amino acid transport"/>
    <property type="evidence" value="ECO:0007669"/>
    <property type="project" value="TreeGrafter"/>
</dbReference>
<reference evidence="9 10" key="1">
    <citation type="submission" date="2018-12" db="EMBL/GenBank/DDBJ databases">
        <authorList>
            <consortium name="Pathogen Informatics"/>
        </authorList>
    </citation>
    <scope>NUCLEOTIDE SEQUENCE [LARGE SCALE GENOMIC DNA]</scope>
    <source>
        <strain evidence="9 10">NCTC10741</strain>
    </source>
</reference>
<evidence type="ECO:0000256" key="5">
    <source>
        <dbReference type="ARBA" id="ARBA00022989"/>
    </source>
</evidence>
<evidence type="ECO:0000259" key="8">
    <source>
        <dbReference type="PROSITE" id="PS50928"/>
    </source>
</evidence>
<organism evidence="9 10">
    <name type="scientific">Tsukamurella paurometabola</name>
    <name type="common">Corynebacterium paurometabolum</name>
    <dbReference type="NCBI Taxonomy" id="2061"/>
    <lineage>
        <taxon>Bacteria</taxon>
        <taxon>Bacillati</taxon>
        <taxon>Actinomycetota</taxon>
        <taxon>Actinomycetes</taxon>
        <taxon>Mycobacteriales</taxon>
        <taxon>Tsukamurellaceae</taxon>
        <taxon>Tsukamurella</taxon>
    </lineage>
</organism>
<evidence type="ECO:0000256" key="7">
    <source>
        <dbReference type="RuleBase" id="RU363032"/>
    </source>
</evidence>
<keyword evidence="3" id="KW-1003">Cell membrane</keyword>
<dbReference type="Pfam" id="PF00528">
    <property type="entry name" value="BPD_transp_1"/>
    <property type="match status" value="1"/>
</dbReference>
<dbReference type="InterPro" id="IPR035906">
    <property type="entry name" value="MetI-like_sf"/>
</dbReference>
<dbReference type="NCBIfam" id="TIGR01726">
    <property type="entry name" value="HEQRo_perm_3TM"/>
    <property type="match status" value="1"/>
</dbReference>
<dbReference type="InterPro" id="IPR043429">
    <property type="entry name" value="ArtM/GltK/GlnP/TcyL/YhdX-like"/>
</dbReference>
<dbReference type="InterPro" id="IPR010065">
    <property type="entry name" value="AA_ABC_transptr_permease_3TM"/>
</dbReference>
<feature type="domain" description="ABC transmembrane type-1" evidence="8">
    <location>
        <begin position="75"/>
        <end position="281"/>
    </location>
</feature>
<keyword evidence="2 7" id="KW-0813">Transport</keyword>
<dbReference type="Proteomes" id="UP000271626">
    <property type="component" value="Chromosome"/>
</dbReference>
<feature type="transmembrane region" description="Helical" evidence="7">
    <location>
        <begin position="106"/>
        <end position="133"/>
    </location>
</feature>
<dbReference type="SUPFAM" id="SSF161098">
    <property type="entry name" value="MetI-like"/>
    <property type="match status" value="1"/>
</dbReference>
<proteinExistence type="inferred from homology"/>
<dbReference type="InterPro" id="IPR000515">
    <property type="entry name" value="MetI-like"/>
</dbReference>